<keyword evidence="2" id="KW-1185">Reference proteome</keyword>
<sequence length="478" mass="53874">MADRRFDAFVLFAEMRTGSNYLEDSLNALPDLTCHGEVYNPTFLGHHNKFELFGYDMDRREADPLGLLRAMIEKTEGLPGFRLFHDHDDRVVDGILPDPRIAKVILTRNPLDSYVSRKIATATGQWRLTDAKNRKSAKVVFDAAEFAELMDRLAGFQDRLRRGLQVTGQTAFHVRYEDINDPEVLNGLAMFLGSIGRVEGASKKLKRQNPGELADKVENYDEMIAALRDVDRFGLTASADAEVPRGASVPNLVAHPSAGLLFIPLKGSPEQAVLDWMGDIGGVGRDALLRRMSQKELRQWMKDHPGYRSFTVLRHPVKRAYNSFCRFILPDDRPAYEDPRKVMRQRYKLPIPAKTPGPDWTEAEQKAAFLAYLEFLKPNLDGQTSVRVDTAWATQSAILQGMAQVLTPHALIDEEEMATALPDLARAVGVSDVPALRDEVIPTPVPLDRIYDGKIEKAAIDAYRRDYLTLGFPRWNKR</sequence>
<protein>
    <submittedName>
        <fullName evidence="1">LPS sulfotransferase NodH</fullName>
    </submittedName>
</protein>
<evidence type="ECO:0000313" key="1">
    <source>
        <dbReference type="EMBL" id="PWK61611.1"/>
    </source>
</evidence>
<dbReference type="AlphaFoldDB" id="A0A316H2L8"/>
<proteinExistence type="predicted"/>
<dbReference type="InterPro" id="IPR027417">
    <property type="entry name" value="P-loop_NTPase"/>
</dbReference>
<accession>A0A316H2L8</accession>
<dbReference type="Proteomes" id="UP000245708">
    <property type="component" value="Unassembled WGS sequence"/>
</dbReference>
<gene>
    <name evidence="1" type="ORF">C7455_102300</name>
</gene>
<keyword evidence="1" id="KW-0808">Transferase</keyword>
<evidence type="ECO:0000313" key="2">
    <source>
        <dbReference type="Proteomes" id="UP000245708"/>
    </source>
</evidence>
<comment type="caution">
    <text evidence="1">The sequence shown here is derived from an EMBL/GenBank/DDBJ whole genome shotgun (WGS) entry which is preliminary data.</text>
</comment>
<dbReference type="RefSeq" id="WP_109666642.1">
    <property type="nucleotide sequence ID" value="NZ_QGGW01000002.1"/>
</dbReference>
<name>A0A316H2L8_9RHOB</name>
<dbReference type="EMBL" id="QGGW01000002">
    <property type="protein sequence ID" value="PWK61611.1"/>
    <property type="molecule type" value="Genomic_DNA"/>
</dbReference>
<reference evidence="1 2" key="1">
    <citation type="submission" date="2018-05" db="EMBL/GenBank/DDBJ databases">
        <title>Genomic Encyclopedia of Type Strains, Phase IV (KMG-IV): sequencing the most valuable type-strain genomes for metagenomic binning, comparative biology and taxonomic classification.</title>
        <authorList>
            <person name="Goeker M."/>
        </authorList>
    </citation>
    <scope>NUCLEOTIDE SEQUENCE [LARGE SCALE GENOMIC DNA]</scope>
    <source>
        <strain evidence="1 2">DSM 16097</strain>
    </source>
</reference>
<dbReference type="OrthoDB" id="7802556at2"/>
<dbReference type="Gene3D" id="3.40.50.300">
    <property type="entry name" value="P-loop containing nucleotide triphosphate hydrolases"/>
    <property type="match status" value="1"/>
</dbReference>
<dbReference type="SUPFAM" id="SSF52540">
    <property type="entry name" value="P-loop containing nucleoside triphosphate hydrolases"/>
    <property type="match status" value="1"/>
</dbReference>
<dbReference type="GO" id="GO:0016740">
    <property type="term" value="F:transferase activity"/>
    <property type="evidence" value="ECO:0007669"/>
    <property type="project" value="UniProtKB-KW"/>
</dbReference>
<organism evidence="1 2">
    <name type="scientific">Roseicyclus mahoneyensis</name>
    <dbReference type="NCBI Taxonomy" id="164332"/>
    <lineage>
        <taxon>Bacteria</taxon>
        <taxon>Pseudomonadati</taxon>
        <taxon>Pseudomonadota</taxon>
        <taxon>Alphaproteobacteria</taxon>
        <taxon>Rhodobacterales</taxon>
        <taxon>Roseobacteraceae</taxon>
        <taxon>Roseicyclus</taxon>
    </lineage>
</organism>